<organism evidence="1">
    <name type="scientific">marine sediment metagenome</name>
    <dbReference type="NCBI Taxonomy" id="412755"/>
    <lineage>
        <taxon>unclassified sequences</taxon>
        <taxon>metagenomes</taxon>
        <taxon>ecological metagenomes</taxon>
    </lineage>
</organism>
<sequence>MPFTYTPSDAIALVRKFIHDIPVTAVDSQVVDQISSIIYRAYPWRWTLNQISPSISLVDDTQKYDSPTNIMRLFRARLQRTDTTRNQFVELTPTSFLPETTDKLNWEAIQFITLEEATGQLWLDYRPNITGSMAVQIDGEFQVTPTKITDSNLGVNYWSPDHYFDVHVEGIKWKFYQLADDPRAGTVQIVNHNKIYTGQLGIFHDALLDMRAQEDVGDALSFEFPDDPLGAVRDTSDSFSRF</sequence>
<proteinExistence type="predicted"/>
<name>A0A0F9L4E6_9ZZZZ</name>
<gene>
    <name evidence="1" type="ORF">LCGC14_1246410</name>
</gene>
<reference evidence="1" key="1">
    <citation type="journal article" date="2015" name="Nature">
        <title>Complex archaea that bridge the gap between prokaryotes and eukaryotes.</title>
        <authorList>
            <person name="Spang A."/>
            <person name="Saw J.H."/>
            <person name="Jorgensen S.L."/>
            <person name="Zaremba-Niedzwiedzka K."/>
            <person name="Martijn J."/>
            <person name="Lind A.E."/>
            <person name="van Eijk R."/>
            <person name="Schleper C."/>
            <person name="Guy L."/>
            <person name="Ettema T.J."/>
        </authorList>
    </citation>
    <scope>NUCLEOTIDE SEQUENCE</scope>
</reference>
<dbReference type="AlphaFoldDB" id="A0A0F9L4E6"/>
<evidence type="ECO:0000313" key="1">
    <source>
        <dbReference type="EMBL" id="KKM89669.1"/>
    </source>
</evidence>
<accession>A0A0F9L4E6</accession>
<dbReference type="EMBL" id="LAZR01006783">
    <property type="protein sequence ID" value="KKM89669.1"/>
    <property type="molecule type" value="Genomic_DNA"/>
</dbReference>
<protein>
    <submittedName>
        <fullName evidence="1">Uncharacterized protein</fullName>
    </submittedName>
</protein>
<comment type="caution">
    <text evidence="1">The sequence shown here is derived from an EMBL/GenBank/DDBJ whole genome shotgun (WGS) entry which is preliminary data.</text>
</comment>